<protein>
    <submittedName>
        <fullName evidence="2">TAXI family TRAP transporter solute-binding subunit</fullName>
    </submittedName>
</protein>
<keyword evidence="3" id="KW-1185">Reference proteome</keyword>
<dbReference type="RefSeq" id="WP_160859525.1">
    <property type="nucleotide sequence ID" value="NZ_WUMK01000004.1"/>
</dbReference>
<dbReference type="Proteomes" id="UP000435802">
    <property type="component" value="Unassembled WGS sequence"/>
</dbReference>
<name>A0A6N8SA68_9HYPH</name>
<dbReference type="Pfam" id="PF16868">
    <property type="entry name" value="NMT1_3"/>
    <property type="match status" value="1"/>
</dbReference>
<evidence type="ECO:0000313" key="2">
    <source>
        <dbReference type="EMBL" id="MXN45965.1"/>
    </source>
</evidence>
<proteinExistence type="predicted"/>
<accession>A0A6N8SA68</accession>
<evidence type="ECO:0000313" key="3">
    <source>
        <dbReference type="Proteomes" id="UP000435802"/>
    </source>
</evidence>
<dbReference type="SUPFAM" id="SSF53850">
    <property type="entry name" value="Periplasmic binding protein-like II"/>
    <property type="match status" value="1"/>
</dbReference>
<evidence type="ECO:0000256" key="1">
    <source>
        <dbReference type="SAM" id="SignalP"/>
    </source>
</evidence>
<dbReference type="NCBIfam" id="TIGR02122">
    <property type="entry name" value="TRAP_TAXI"/>
    <property type="match status" value="1"/>
</dbReference>
<feature type="chain" id="PRO_5027064604" evidence="1">
    <location>
        <begin position="22"/>
        <end position="345"/>
    </location>
</feature>
<dbReference type="Gene3D" id="3.40.190.10">
    <property type="entry name" value="Periplasmic binding protein-like II"/>
    <property type="match status" value="2"/>
</dbReference>
<dbReference type="PANTHER" id="PTHR42941">
    <property type="entry name" value="SLL1037 PROTEIN"/>
    <property type="match status" value="1"/>
</dbReference>
<comment type="caution">
    <text evidence="2">The sequence shown here is derived from an EMBL/GenBank/DDBJ whole genome shotgun (WGS) entry which is preliminary data.</text>
</comment>
<keyword evidence="1" id="KW-0732">Signal</keyword>
<reference evidence="2 3" key="1">
    <citation type="submission" date="2019-12" db="EMBL/GenBank/DDBJ databases">
        <title>Shinella kummerowiae sp. nov., a symbiotic bacterium isolated from root nodules of the herbal legume Kummerowia stipulacea.</title>
        <authorList>
            <person name="Gao J."/>
        </authorList>
    </citation>
    <scope>NUCLEOTIDE SEQUENCE [LARGE SCALE GENOMIC DNA]</scope>
    <source>
        <strain evidence="2 3">CCBAU 25048</strain>
    </source>
</reference>
<dbReference type="EMBL" id="WUMK01000004">
    <property type="protein sequence ID" value="MXN45965.1"/>
    <property type="molecule type" value="Genomic_DNA"/>
</dbReference>
<dbReference type="OrthoDB" id="8188218at2"/>
<organism evidence="2 3">
    <name type="scientific">Shinella kummerowiae</name>
    <dbReference type="NCBI Taxonomy" id="417745"/>
    <lineage>
        <taxon>Bacteria</taxon>
        <taxon>Pseudomonadati</taxon>
        <taxon>Pseudomonadota</taxon>
        <taxon>Alphaproteobacteria</taxon>
        <taxon>Hyphomicrobiales</taxon>
        <taxon>Rhizobiaceae</taxon>
        <taxon>Shinella</taxon>
    </lineage>
</organism>
<sequence length="345" mass="37483">MKRSVLLAALGLALSASGVLAQEFDRNIMTGGPQGTYIKIGRDLAALGAECGLKLNVVESAGSLENFVGVRNRRNTQFGIVQSDVLEYLKTFEANDPEVQKAVKGVRIMFPLYNEEIHVLARKDINSMKDLAGKKIAVGKKDSGTFLTATLIMDILQVKAGERMDINPDEALPKLMSGEIDAFFYVAGAPAALFAGNTIDKAKFHLVPITEAPLLATYTPSRIEAGTYSFQDQPVDLIAVKAVMMTYDYDVKRNAYHRDSCKTVSDFSSLILTGLDKLRTTGHPKWKTVDLTALPPGWQVGVCVKAGMAMDYKPACKPAAGNASDGAANDSNEEYLNLLKQRLQQ</sequence>
<feature type="signal peptide" evidence="1">
    <location>
        <begin position="1"/>
        <end position="21"/>
    </location>
</feature>
<gene>
    <name evidence="2" type="ORF">GR138_12250</name>
</gene>
<dbReference type="AlphaFoldDB" id="A0A6N8SA68"/>
<dbReference type="PANTHER" id="PTHR42941:SF1">
    <property type="entry name" value="SLL1037 PROTEIN"/>
    <property type="match status" value="1"/>
</dbReference>
<dbReference type="InterPro" id="IPR011852">
    <property type="entry name" value="TRAP_TAXI"/>
</dbReference>